<dbReference type="EMBL" id="FNGM01000011">
    <property type="protein sequence ID" value="SDM32727.1"/>
    <property type="molecule type" value="Genomic_DNA"/>
</dbReference>
<organism evidence="1 2">
    <name type="scientific">Paenibacillus jilunlii</name>
    <dbReference type="NCBI Taxonomy" id="682956"/>
    <lineage>
        <taxon>Bacteria</taxon>
        <taxon>Bacillati</taxon>
        <taxon>Bacillota</taxon>
        <taxon>Bacilli</taxon>
        <taxon>Bacillales</taxon>
        <taxon>Paenibacillaceae</taxon>
        <taxon>Paenibacillus</taxon>
    </lineage>
</organism>
<feature type="non-terminal residue" evidence="1">
    <location>
        <position position="36"/>
    </location>
</feature>
<evidence type="ECO:0000313" key="2">
    <source>
        <dbReference type="Proteomes" id="UP000182783"/>
    </source>
</evidence>
<name>A0A1G9SBL0_9BACL</name>
<protein>
    <submittedName>
        <fullName evidence="1">Uncharacterized protein</fullName>
    </submittedName>
</protein>
<accession>A0A1G9SBL0</accession>
<dbReference type="Proteomes" id="UP000182783">
    <property type="component" value="Unassembled WGS sequence"/>
</dbReference>
<gene>
    <name evidence="1" type="ORF">SAMN05216191_111153</name>
</gene>
<evidence type="ECO:0000313" key="1">
    <source>
        <dbReference type="EMBL" id="SDM32727.1"/>
    </source>
</evidence>
<dbReference type="AlphaFoldDB" id="A0A1G9SBL0"/>
<sequence>MQNEPAPGASTSPGLCNNGISAVVSEQFRPRRFNNG</sequence>
<reference evidence="1 2" key="1">
    <citation type="submission" date="2016-10" db="EMBL/GenBank/DDBJ databases">
        <authorList>
            <person name="de Groot N.N."/>
        </authorList>
    </citation>
    <scope>NUCLEOTIDE SEQUENCE [LARGE SCALE GENOMIC DNA]</scope>
    <source>
        <strain evidence="1 2">CGMCC 1.10239</strain>
    </source>
</reference>
<proteinExistence type="predicted"/>